<comment type="caution">
    <text evidence="3">The sequence shown here is derived from an EMBL/GenBank/DDBJ whole genome shotgun (WGS) entry which is preliminary data.</text>
</comment>
<feature type="compositionally biased region" description="Polar residues" evidence="1">
    <location>
        <begin position="16"/>
        <end position="27"/>
    </location>
</feature>
<organism evidence="3 4">
    <name type="scientific">Paramarasmius palmivorus</name>
    <dbReference type="NCBI Taxonomy" id="297713"/>
    <lineage>
        <taxon>Eukaryota</taxon>
        <taxon>Fungi</taxon>
        <taxon>Dikarya</taxon>
        <taxon>Basidiomycota</taxon>
        <taxon>Agaricomycotina</taxon>
        <taxon>Agaricomycetes</taxon>
        <taxon>Agaricomycetidae</taxon>
        <taxon>Agaricales</taxon>
        <taxon>Marasmiineae</taxon>
        <taxon>Marasmiaceae</taxon>
        <taxon>Paramarasmius</taxon>
    </lineage>
</organism>
<feature type="transmembrane region" description="Helical" evidence="2">
    <location>
        <begin position="67"/>
        <end position="84"/>
    </location>
</feature>
<gene>
    <name evidence="3" type="primary">LRO1</name>
    <name evidence="3" type="ORF">VNI00_007501</name>
</gene>
<dbReference type="PANTHER" id="PTHR11440">
    <property type="entry name" value="LECITHIN-CHOLESTEROL ACYLTRANSFERASE-RELATED"/>
    <property type="match status" value="1"/>
</dbReference>
<feature type="region of interest" description="Disordered" evidence="1">
    <location>
        <begin position="1"/>
        <end position="47"/>
    </location>
</feature>
<sequence>MVLVHRAKPRADSDSIDTPSYSESSGPDESREGIKNEKEHLKKQVHKLKKTEEKLRAGRSFYATRRFLFPLGIFLGILLAFAFVQPSDIQDMHAQLTLLLDEFDIPLPEIPGFDFSRLETEWNRLRSNIPEVWKFNRDGREFQVGEQMSERGLSATYPVVLIPGVISTGLESWSTTPEYRPFFREKMWGGLNMLSQVTFNRDRWIQAMMLDPITGLDPQGAKVRAAEGIDAASSFIQGYWIWSKIVENLAVVNYDTNNLHLAPYDWRLSYYNLEERDGYFSRLKTTIEGFKSVIRYVNMAMIPENASFRKRQKKKTVLVAHSMGCTLYRITQKSMAMSQYFFKWVESPSHGGGGPNWVEDHIEAYVSIAGTHLLFIEARQEYEYTFQGVTKAMAAFLSGEMKDTVQMNPAGSYVLERFFSRAERRKLFLSWAGSASMWIKGGDDVWGNATFAPDDEPGSPHSYGHLIAFRQNQELSSENLVENTRNMTAEESGTWILAHTPSTFQKMMATNYSFGIERDEDALDRNDLDHTKWTNPLEVRLPKAPSMKMYCVYGHGKETERSYWYARGAFEYDESLADSPDALCTDPDDDSCVTQRAPLDLPLLRKSWIDAEYTNETGSPKVRNGVRIGEGDGTVSLLSLGAMCVEGWKRPRWNPANISITTVELPHRPVPSLPRGGANTSEHVDILGSTALNEIIVKVATGAGSEIEESYVSDIRKYSRRIKWD</sequence>
<dbReference type="Pfam" id="PF02450">
    <property type="entry name" value="LCAT"/>
    <property type="match status" value="1"/>
</dbReference>
<dbReference type="Proteomes" id="UP001383192">
    <property type="component" value="Unassembled WGS sequence"/>
</dbReference>
<reference evidence="3 4" key="1">
    <citation type="submission" date="2024-01" db="EMBL/GenBank/DDBJ databases">
        <title>A draft genome for a cacao thread blight-causing isolate of Paramarasmius palmivorus.</title>
        <authorList>
            <person name="Baruah I.K."/>
            <person name="Bukari Y."/>
            <person name="Amoako-Attah I."/>
            <person name="Meinhardt L.W."/>
            <person name="Bailey B.A."/>
            <person name="Cohen S.P."/>
        </authorList>
    </citation>
    <scope>NUCLEOTIDE SEQUENCE [LARGE SCALE GENOMIC DNA]</scope>
    <source>
        <strain evidence="3 4">GH-12</strain>
    </source>
</reference>
<keyword evidence="4" id="KW-1185">Reference proteome</keyword>
<dbReference type="InterPro" id="IPR029058">
    <property type="entry name" value="AB_hydrolase_fold"/>
</dbReference>
<keyword evidence="3" id="KW-0012">Acyltransferase</keyword>
<feature type="compositionally biased region" description="Basic and acidic residues" evidence="1">
    <location>
        <begin position="28"/>
        <end position="42"/>
    </location>
</feature>
<evidence type="ECO:0000256" key="2">
    <source>
        <dbReference type="SAM" id="Phobius"/>
    </source>
</evidence>
<evidence type="ECO:0000313" key="3">
    <source>
        <dbReference type="EMBL" id="KAK7045668.1"/>
    </source>
</evidence>
<dbReference type="GO" id="GO:0046027">
    <property type="term" value="F:phospholipid:diacylglycerol acyltransferase activity"/>
    <property type="evidence" value="ECO:0007669"/>
    <property type="project" value="UniProtKB-EC"/>
</dbReference>
<accession>A0AAW0D048</accession>
<dbReference type="InterPro" id="IPR003386">
    <property type="entry name" value="LACT/PDAT_acylTrfase"/>
</dbReference>
<dbReference type="GO" id="GO:0006629">
    <property type="term" value="P:lipid metabolic process"/>
    <property type="evidence" value="ECO:0007669"/>
    <property type="project" value="InterPro"/>
</dbReference>
<dbReference type="SUPFAM" id="SSF53474">
    <property type="entry name" value="alpha/beta-Hydrolases"/>
    <property type="match status" value="1"/>
</dbReference>
<keyword evidence="2" id="KW-1133">Transmembrane helix</keyword>
<proteinExistence type="predicted"/>
<name>A0AAW0D048_9AGAR</name>
<dbReference type="AlphaFoldDB" id="A0AAW0D048"/>
<dbReference type="GO" id="GO:0008374">
    <property type="term" value="F:O-acyltransferase activity"/>
    <property type="evidence" value="ECO:0007669"/>
    <property type="project" value="InterPro"/>
</dbReference>
<keyword evidence="2" id="KW-0812">Transmembrane</keyword>
<keyword evidence="3" id="KW-0808">Transferase</keyword>
<evidence type="ECO:0000313" key="4">
    <source>
        <dbReference type="Proteomes" id="UP001383192"/>
    </source>
</evidence>
<evidence type="ECO:0000256" key="1">
    <source>
        <dbReference type="SAM" id="MobiDB-lite"/>
    </source>
</evidence>
<protein>
    <submittedName>
        <fullName evidence="3">Phospholipid:diacylglycerol acyltransferase</fullName>
        <ecNumber evidence="3">2.3.1.158</ecNumber>
    </submittedName>
</protein>
<dbReference type="Gene3D" id="3.40.50.1820">
    <property type="entry name" value="alpha/beta hydrolase"/>
    <property type="match status" value="1"/>
</dbReference>
<dbReference type="EMBL" id="JAYKXP010000024">
    <property type="protein sequence ID" value="KAK7045668.1"/>
    <property type="molecule type" value="Genomic_DNA"/>
</dbReference>
<keyword evidence="2" id="KW-0472">Membrane</keyword>
<dbReference type="EC" id="2.3.1.158" evidence="3"/>